<dbReference type="Proteomes" id="UP001160550">
    <property type="component" value="Unassembled WGS sequence"/>
</dbReference>
<protein>
    <submittedName>
        <fullName evidence="2">DUF3108 domain-containing protein</fullName>
    </submittedName>
</protein>
<organism evidence="2 3">
    <name type="scientific">Luteimonas composti</name>
    <dbReference type="NCBI Taxonomy" id="398257"/>
    <lineage>
        <taxon>Bacteria</taxon>
        <taxon>Pseudomonadati</taxon>
        <taxon>Pseudomonadota</taxon>
        <taxon>Gammaproteobacteria</taxon>
        <taxon>Lysobacterales</taxon>
        <taxon>Lysobacteraceae</taxon>
        <taxon>Luteimonas</taxon>
    </lineage>
</organism>
<proteinExistence type="predicted"/>
<keyword evidence="1" id="KW-0732">Signal</keyword>
<dbReference type="EMBL" id="JARYGX010000023">
    <property type="protein sequence ID" value="MDH7453873.1"/>
    <property type="molecule type" value="Genomic_DNA"/>
</dbReference>
<evidence type="ECO:0000256" key="1">
    <source>
        <dbReference type="SAM" id="SignalP"/>
    </source>
</evidence>
<keyword evidence="3" id="KW-1185">Reference proteome</keyword>
<reference evidence="2" key="2">
    <citation type="submission" date="2023-04" db="EMBL/GenBank/DDBJ databases">
        <authorList>
            <person name="Sun J.-Q."/>
        </authorList>
    </citation>
    <scope>NUCLEOTIDE SEQUENCE</scope>
    <source>
        <strain evidence="2">CC-YY355</strain>
    </source>
</reference>
<sequence length="238" mass="26111">MSTAFRRPLQALACAAALAVAAAPAIAASLEPFTASYSANYMGMQGEGRMTLAQESGNRWKYSLEVTGAGARLAQSTTFEAQGEQWRPLSGNDTQGGESGLAAMLVKKRSVNATYDWNNSRATWDGDVKEDRRGPVRLQRGDLDGMLLNLALVRDFKAGKELSYRLVEDGRVRRRVFEPAGTEQVSVGGRNLKATKVSWNDGDRSITAWIAEDLPVPARILQQRDGRDHIDLRLKSVR</sequence>
<feature type="chain" id="PRO_5045526272" evidence="1">
    <location>
        <begin position="28"/>
        <end position="238"/>
    </location>
</feature>
<feature type="signal peptide" evidence="1">
    <location>
        <begin position="1"/>
        <end position="27"/>
    </location>
</feature>
<reference evidence="2" key="1">
    <citation type="journal article" date="2007" name="Int. J. Syst. Evol. Microbiol.">
        <title>Luteimonas composti sp. nov., a moderately thermophilic bacterium isolated from food waste.</title>
        <authorList>
            <person name="Young C.C."/>
            <person name="Kampfer P."/>
            <person name="Chen W.M."/>
            <person name="Yen W.S."/>
            <person name="Arun A.B."/>
            <person name="Lai W.A."/>
            <person name="Shen F.T."/>
            <person name="Rekha P.D."/>
            <person name="Lin K.Y."/>
            <person name="Chou J.H."/>
        </authorList>
    </citation>
    <scope>NUCLEOTIDE SEQUENCE</scope>
    <source>
        <strain evidence="2">CC-YY355</strain>
    </source>
</reference>
<evidence type="ECO:0000313" key="2">
    <source>
        <dbReference type="EMBL" id="MDH7453873.1"/>
    </source>
</evidence>
<dbReference type="Pfam" id="PF11306">
    <property type="entry name" value="DUF3108"/>
    <property type="match status" value="1"/>
</dbReference>
<dbReference type="RefSeq" id="WP_280943083.1">
    <property type="nucleotide sequence ID" value="NZ_JARYGX010000023.1"/>
</dbReference>
<name>A0ABT6MTU6_9GAMM</name>
<accession>A0ABT6MTU6</accession>
<gene>
    <name evidence="2" type="ORF">QF205_12470</name>
</gene>
<comment type="caution">
    <text evidence="2">The sequence shown here is derived from an EMBL/GenBank/DDBJ whole genome shotgun (WGS) entry which is preliminary data.</text>
</comment>
<evidence type="ECO:0000313" key="3">
    <source>
        <dbReference type="Proteomes" id="UP001160550"/>
    </source>
</evidence>
<dbReference type="InterPro" id="IPR021457">
    <property type="entry name" value="DUF3108"/>
</dbReference>